<dbReference type="AlphaFoldDB" id="A0AA38I7M1"/>
<feature type="chain" id="PRO_5041268136" evidence="4">
    <location>
        <begin position="18"/>
        <end position="247"/>
    </location>
</feature>
<dbReference type="Gene3D" id="3.15.10.30">
    <property type="entry name" value="Haemolymph juvenile hormone binding protein"/>
    <property type="match status" value="1"/>
</dbReference>
<dbReference type="PANTHER" id="PTHR11008">
    <property type="entry name" value="PROTEIN TAKEOUT-LIKE PROTEIN"/>
    <property type="match status" value="1"/>
</dbReference>
<gene>
    <name evidence="5" type="ORF">Zmor_016970</name>
</gene>
<evidence type="ECO:0000313" key="5">
    <source>
        <dbReference type="EMBL" id="KAJ3650895.1"/>
    </source>
</evidence>
<dbReference type="GO" id="GO:0007623">
    <property type="term" value="P:circadian rhythm"/>
    <property type="evidence" value="ECO:0007669"/>
    <property type="project" value="UniProtKB-ARBA"/>
</dbReference>
<dbReference type="GO" id="GO:0005615">
    <property type="term" value="C:extracellular space"/>
    <property type="evidence" value="ECO:0007669"/>
    <property type="project" value="TreeGrafter"/>
</dbReference>
<keyword evidence="2" id="KW-0090">Biological rhythms</keyword>
<evidence type="ECO:0000256" key="1">
    <source>
        <dbReference type="ARBA" id="ARBA00022729"/>
    </source>
</evidence>
<dbReference type="EMBL" id="JALNTZ010000005">
    <property type="protein sequence ID" value="KAJ3650895.1"/>
    <property type="molecule type" value="Genomic_DNA"/>
</dbReference>
<evidence type="ECO:0000256" key="2">
    <source>
        <dbReference type="ARBA" id="ARBA00023108"/>
    </source>
</evidence>
<dbReference type="InterPro" id="IPR038606">
    <property type="entry name" value="To_sf"/>
</dbReference>
<evidence type="ECO:0000256" key="3">
    <source>
        <dbReference type="ARBA" id="ARBA00060902"/>
    </source>
</evidence>
<reference evidence="5" key="1">
    <citation type="journal article" date="2023" name="G3 (Bethesda)">
        <title>Whole genome assemblies of Zophobas morio and Tenebrio molitor.</title>
        <authorList>
            <person name="Kaur S."/>
            <person name="Stinson S.A."/>
            <person name="diCenzo G.C."/>
        </authorList>
    </citation>
    <scope>NUCLEOTIDE SEQUENCE</scope>
    <source>
        <strain evidence="5">QUZm001</strain>
    </source>
</reference>
<sequence>MKLTICVFVFLAVGNNAKLPSNFKKCKYNSPDMEKCFLDAVQDGITQTTKAYPEINLASFSPLEILELAIKAGSEAVVNVDQNFKNCTLYGVPQTVLDEIDFEGKFIQGSGVIPELKKDCSYELNGRVLLLPIVGSGPSTVILTNVKAKLHLDYEQVKKNGKTFMHGTSIKLDLDPETISYHFENLFNGDKQLGDNINAVLNENSKEVFQDVKSGYENGIAMVLLQIINNLFSKLSMEEAFDYSGGQ</sequence>
<evidence type="ECO:0000256" key="4">
    <source>
        <dbReference type="SAM" id="SignalP"/>
    </source>
</evidence>
<organism evidence="5 6">
    <name type="scientific">Zophobas morio</name>
    <dbReference type="NCBI Taxonomy" id="2755281"/>
    <lineage>
        <taxon>Eukaryota</taxon>
        <taxon>Metazoa</taxon>
        <taxon>Ecdysozoa</taxon>
        <taxon>Arthropoda</taxon>
        <taxon>Hexapoda</taxon>
        <taxon>Insecta</taxon>
        <taxon>Pterygota</taxon>
        <taxon>Neoptera</taxon>
        <taxon>Endopterygota</taxon>
        <taxon>Coleoptera</taxon>
        <taxon>Polyphaga</taxon>
        <taxon>Cucujiformia</taxon>
        <taxon>Tenebrionidae</taxon>
        <taxon>Zophobas</taxon>
    </lineage>
</organism>
<dbReference type="Proteomes" id="UP001168821">
    <property type="component" value="Unassembled WGS sequence"/>
</dbReference>
<dbReference type="SMART" id="SM00700">
    <property type="entry name" value="JHBP"/>
    <property type="match status" value="1"/>
</dbReference>
<proteinExistence type="inferred from homology"/>
<comment type="caution">
    <text evidence="5">The sequence shown here is derived from an EMBL/GenBank/DDBJ whole genome shotgun (WGS) entry which is preliminary data.</text>
</comment>
<dbReference type="PANTHER" id="PTHR11008:SF32">
    <property type="entry name" value="CIRCADIAN CLOCK-CONTROLLED PROTEIN DAYWAKE-RELATED"/>
    <property type="match status" value="1"/>
</dbReference>
<keyword evidence="6" id="KW-1185">Reference proteome</keyword>
<dbReference type="InterPro" id="IPR010562">
    <property type="entry name" value="Haemolymph_juvenile_hormone-bd"/>
</dbReference>
<feature type="signal peptide" evidence="4">
    <location>
        <begin position="1"/>
        <end position="17"/>
    </location>
</feature>
<keyword evidence="1 4" id="KW-0732">Signal</keyword>
<evidence type="ECO:0000313" key="6">
    <source>
        <dbReference type="Proteomes" id="UP001168821"/>
    </source>
</evidence>
<accession>A0AA38I7M1</accession>
<dbReference type="Pfam" id="PF06585">
    <property type="entry name" value="JHBP"/>
    <property type="match status" value="1"/>
</dbReference>
<comment type="similarity">
    <text evidence="3">Belongs to the TO family.</text>
</comment>
<name>A0AA38I7M1_9CUCU</name>
<dbReference type="FunFam" id="3.15.10.30:FF:000001">
    <property type="entry name" value="Takeout-like protein 1"/>
    <property type="match status" value="1"/>
</dbReference>
<protein>
    <submittedName>
        <fullName evidence="5">Uncharacterized protein</fullName>
    </submittedName>
</protein>